<evidence type="ECO:0000256" key="1">
    <source>
        <dbReference type="SAM" id="Phobius"/>
    </source>
</evidence>
<dbReference type="RefSeq" id="WP_251517811.1">
    <property type="nucleotide sequence ID" value="NZ_CP128355.1"/>
</dbReference>
<protein>
    <submittedName>
        <fullName evidence="2">Uncharacterized protein</fullName>
    </submittedName>
</protein>
<dbReference type="Proteomes" id="UP001436297">
    <property type="component" value="Chromosome"/>
</dbReference>
<name>A0ABZ3ED73_9STAP</name>
<evidence type="ECO:0000313" key="2">
    <source>
        <dbReference type="EMBL" id="XAF70759.1"/>
    </source>
</evidence>
<accession>A0ABZ3ED73</accession>
<sequence>MNGYIILFFLSGPLILAISKLWLGPKFDKNKTIQSQFNYFLIETMAYLVFAGLVYYLVLKRFY</sequence>
<proteinExistence type="predicted"/>
<gene>
    <name evidence="2" type="ORF">QQM35_01180</name>
</gene>
<keyword evidence="1" id="KW-0472">Membrane</keyword>
<keyword evidence="1" id="KW-0812">Transmembrane</keyword>
<evidence type="ECO:0000313" key="3">
    <source>
        <dbReference type="Proteomes" id="UP001436297"/>
    </source>
</evidence>
<dbReference type="EMBL" id="CP128355">
    <property type="protein sequence ID" value="XAF70759.1"/>
    <property type="molecule type" value="Genomic_DNA"/>
</dbReference>
<feature type="transmembrane region" description="Helical" evidence="1">
    <location>
        <begin position="6"/>
        <end position="25"/>
    </location>
</feature>
<keyword evidence="1" id="KW-1133">Transmembrane helix</keyword>
<feature type="transmembrane region" description="Helical" evidence="1">
    <location>
        <begin position="37"/>
        <end position="58"/>
    </location>
</feature>
<organism evidence="2 3">
    <name type="scientific">Staphylococcus hsinchuensis</name>
    <dbReference type="NCBI Taxonomy" id="3051183"/>
    <lineage>
        <taxon>Bacteria</taxon>
        <taxon>Bacillati</taxon>
        <taxon>Bacillota</taxon>
        <taxon>Bacilli</taxon>
        <taxon>Bacillales</taxon>
        <taxon>Staphylococcaceae</taxon>
        <taxon>Staphylococcus</taxon>
    </lineage>
</organism>
<keyword evidence="3" id="KW-1185">Reference proteome</keyword>
<reference evidence="2 3" key="1">
    <citation type="journal article" date="2024" name="Pathogens">
        <title>Staphylococcus hsinchuensis sp. nov., Isolated from Soymilk.</title>
        <authorList>
            <person name="Wang Y.T."/>
            <person name="Lin Y.C."/>
            <person name="Hsieh Y.H."/>
            <person name="Lin Y.T."/>
            <person name="Hamada M."/>
            <person name="Chen C.C."/>
            <person name="Liou J.S."/>
            <person name="Lee A.Y."/>
            <person name="Zhang W.L."/>
            <person name="Chen Y.T."/>
            <person name="Huang C.H."/>
        </authorList>
    </citation>
    <scope>NUCLEOTIDE SEQUENCE [LARGE SCALE GENOMIC DNA]</scope>
    <source>
        <strain evidence="2 3">H164</strain>
    </source>
</reference>